<name>A0ABR3QBM0_9TREE</name>
<feature type="transmembrane region" description="Helical" evidence="1">
    <location>
        <begin position="182"/>
        <end position="199"/>
    </location>
</feature>
<proteinExistence type="predicted"/>
<evidence type="ECO:0008006" key="4">
    <source>
        <dbReference type="Google" id="ProtNLM"/>
    </source>
</evidence>
<keyword evidence="3" id="KW-1185">Reference proteome</keyword>
<keyword evidence="1" id="KW-1133">Transmembrane helix</keyword>
<evidence type="ECO:0000313" key="2">
    <source>
        <dbReference type="EMBL" id="KAL1411766.1"/>
    </source>
</evidence>
<dbReference type="RefSeq" id="XP_069211710.1">
    <property type="nucleotide sequence ID" value="XM_069351324.1"/>
</dbReference>
<protein>
    <recommendedName>
        <fullName evidence="4">BTB domain-containing protein</fullName>
    </recommendedName>
</protein>
<keyword evidence="1" id="KW-0472">Membrane</keyword>
<evidence type="ECO:0000313" key="3">
    <source>
        <dbReference type="Proteomes" id="UP001565368"/>
    </source>
</evidence>
<gene>
    <name evidence="2" type="ORF">Q8F55_002733</name>
</gene>
<dbReference type="GeneID" id="95983776"/>
<comment type="caution">
    <text evidence="2">The sequence shown here is derived from an EMBL/GenBank/DDBJ whole genome shotgun (WGS) entry which is preliminary data.</text>
</comment>
<keyword evidence="1" id="KW-0812">Transmembrane</keyword>
<evidence type="ECO:0000256" key="1">
    <source>
        <dbReference type="SAM" id="Phobius"/>
    </source>
</evidence>
<accession>A0ABR3QBM0</accession>
<organism evidence="2 3">
    <name type="scientific">Vanrija albida</name>
    <dbReference type="NCBI Taxonomy" id="181172"/>
    <lineage>
        <taxon>Eukaryota</taxon>
        <taxon>Fungi</taxon>
        <taxon>Dikarya</taxon>
        <taxon>Basidiomycota</taxon>
        <taxon>Agaricomycotina</taxon>
        <taxon>Tremellomycetes</taxon>
        <taxon>Trichosporonales</taxon>
        <taxon>Trichosporonaceae</taxon>
        <taxon>Vanrija</taxon>
    </lineage>
</organism>
<dbReference type="EMBL" id="JBBXJM010000002">
    <property type="protein sequence ID" value="KAL1411766.1"/>
    <property type="molecule type" value="Genomic_DNA"/>
</dbReference>
<dbReference type="Proteomes" id="UP001565368">
    <property type="component" value="Unassembled WGS sequence"/>
</dbReference>
<reference evidence="2 3" key="1">
    <citation type="submission" date="2023-08" db="EMBL/GenBank/DDBJ databases">
        <title>Annotated Genome Sequence of Vanrija albida AlHP1.</title>
        <authorList>
            <person name="Herzog R."/>
        </authorList>
    </citation>
    <scope>NUCLEOTIDE SEQUENCE [LARGE SCALE GENOMIC DNA]</scope>
    <source>
        <strain evidence="2 3">AlHP1</strain>
    </source>
</reference>
<sequence>MPNDDISGTQPLNAQPLTLPRWTQARLTLISSDGARFHRPAFYLSGPDLLPRGSQTLSDVFRHMASGSDTDSLCIKFTDAFEGTATICEFLEVMDSGDLPHAWHSMADDELSHRLLDLGAFLDEYHFSGALDHLITLARKSRPGPAAVLGPVMVDGGDPAPWSVPGGGILPLGNLAPSARRVVPAYLLGLAALLLAWLVRFR</sequence>